<feature type="chain" id="PRO_5004314460" evidence="8">
    <location>
        <begin position="19"/>
        <end position="624"/>
    </location>
</feature>
<feature type="disulfide bond" evidence="7">
    <location>
        <begin position="233"/>
        <end position="279"/>
    </location>
</feature>
<evidence type="ECO:0000256" key="6">
    <source>
        <dbReference type="PIRSR" id="PIRSR002520-1"/>
    </source>
</evidence>
<evidence type="ECO:0000256" key="7">
    <source>
        <dbReference type="PIRSR" id="PIRSR002520-2"/>
    </source>
</evidence>
<evidence type="ECO:0000256" key="2">
    <source>
        <dbReference type="ARBA" id="ARBA00022525"/>
    </source>
</evidence>
<evidence type="ECO:0000256" key="3">
    <source>
        <dbReference type="ARBA" id="ARBA00022729"/>
    </source>
</evidence>
<dbReference type="PROSITE" id="PS00212">
    <property type="entry name" value="ALBUMIN_1"/>
    <property type="match status" value="1"/>
</dbReference>
<keyword evidence="4" id="KW-0677">Repeat</keyword>
<dbReference type="GO" id="GO:0072562">
    <property type="term" value="C:blood microparticle"/>
    <property type="evidence" value="ECO:0007669"/>
    <property type="project" value="TreeGrafter"/>
</dbReference>
<keyword evidence="3 8" id="KW-0732">Signal</keyword>
<sequence length="624" mass="70322">MKWATLISIVIVLSCTESRILQKRHHEDGHAEDPNLSMESIVGLIGVEHAKALAMALFSQMLSKCPHHEQVQRVRNVMDIADLCSRGAKHGDCGKSVMTIILNEICKTPENPEKYPFHEGCCKKEDPERHKCFIEHKSTDPKERTEYVKPSPEQICKDHAENRDEFLGHYIHKVASSHTTMYPPAILSFTLHFDGIVSHCCKDEATVGQCLSEKMPAHKEEVEHVCAVQKHNCYILQNFNERALRASKAAHACSKFPHASFENVQRLTDGIVHLHQTCCGGDMMACMAERMKLTTQTCEKKKCCEKPVLERSECIVRLPNDEKPADLSPEVRYYFDDPEVCKRFKEEGDAFMGRFLCDYAKIHPEHSAELNLRIASGLEKAYKTCCAGEAHNECIAKEEETLRHEIEASKTKLKTTCGALEKLGPYHFQNIMIVRYTGILPRSSDAFLLYITKTLTNIGQKCCKLPEDQQMPCSEGGLGMVFAQICQNQKTPFENEKLAHCCKDSLSFTTPCFAALTVDETYVPAPVTAESFNFNDEFCTPSEADLQAKKQTFLMHLVRTHPKITDEQVKTISEKFLAMCGQCCKADQRNECFATEGAKLVEACTEIFATDVAVKVEHHVQVSV</sequence>
<keyword evidence="6" id="KW-0106">Calcium</keyword>
<dbReference type="PROSITE" id="PS51438">
    <property type="entry name" value="ALBUMIN_2"/>
    <property type="match status" value="3"/>
</dbReference>
<feature type="signal peptide" evidence="8">
    <location>
        <begin position="1"/>
        <end position="18"/>
    </location>
</feature>
<protein>
    <submittedName>
        <fullName evidence="10">Serum albumin</fullName>
    </submittedName>
</protein>
<feature type="disulfide bond" evidence="7">
    <location>
        <begin position="106"/>
        <end position="122"/>
    </location>
</feature>
<dbReference type="PRINTS" id="PR00802">
    <property type="entry name" value="SERUMALBUMIN"/>
</dbReference>
<feature type="binding site" evidence="6">
    <location>
        <position position="282"/>
    </location>
    <ligand>
        <name>Zn(2+)</name>
        <dbReference type="ChEBI" id="CHEBI:29105"/>
    </ligand>
</feature>
<feature type="disulfide bond" evidence="7">
    <location>
        <begin position="417"/>
        <end position="463"/>
    </location>
</feature>
<name>Q8UW06_AMBTE</name>
<dbReference type="InterPro" id="IPR020858">
    <property type="entry name" value="Serum_albumin-like"/>
</dbReference>
<feature type="disulfide bond" evidence="7">
    <location>
        <begin position="200"/>
        <end position="210"/>
    </location>
</feature>
<feature type="binding site" evidence="6">
    <location>
        <position position="30"/>
    </location>
    <ligand>
        <name>Ca(2+)</name>
        <dbReference type="ChEBI" id="CHEBI:29108"/>
        <label>1</label>
    </ligand>
</feature>
<feature type="disulfide bond" evidence="7">
    <location>
        <begin position="385"/>
        <end position="394"/>
    </location>
</feature>
<dbReference type="GO" id="GO:0005737">
    <property type="term" value="C:cytoplasm"/>
    <property type="evidence" value="ECO:0007669"/>
    <property type="project" value="TreeGrafter"/>
</dbReference>
<accession>Q8UW06</accession>
<dbReference type="EMBL" id="AF217182">
    <property type="protein sequence ID" value="AAL56645.1"/>
    <property type="molecule type" value="mRNA"/>
</dbReference>
<feature type="disulfide bond" evidence="7">
    <location>
        <begin position="539"/>
        <end position="584"/>
    </location>
</feature>
<dbReference type="SUPFAM" id="SSF48552">
    <property type="entry name" value="Serum albumin-like"/>
    <property type="match status" value="3"/>
</dbReference>
<dbReference type="PANTHER" id="PTHR11385:SF14">
    <property type="entry name" value="AFAMIN"/>
    <property type="match status" value="1"/>
</dbReference>
<comment type="subcellular location">
    <subcellularLocation>
        <location evidence="1">Secreted</location>
    </subcellularLocation>
</comment>
<keyword evidence="5 7" id="KW-1015">Disulfide bond</keyword>
<keyword evidence="6" id="KW-0186">Copper</keyword>
<feature type="binding site" evidence="6">
    <location>
        <position position="282"/>
    </location>
    <ligand>
        <name>Ca(2+)</name>
        <dbReference type="ChEBI" id="CHEBI:29108"/>
        <label>1</label>
    </ligand>
</feature>
<dbReference type="GO" id="GO:0046872">
    <property type="term" value="F:metal ion binding"/>
    <property type="evidence" value="ECO:0007669"/>
    <property type="project" value="UniProtKB-KW"/>
</dbReference>
<dbReference type="CDD" id="cd00015">
    <property type="entry name" value="ALBUMIN"/>
    <property type="match status" value="1"/>
</dbReference>
<keyword evidence="6" id="KW-0862">Zinc</keyword>
<dbReference type="InterPro" id="IPR021177">
    <property type="entry name" value="Serum_albumin/AFP/Afamin"/>
</dbReference>
<gene>
    <name evidence="10" type="primary">ALB</name>
</gene>
<feature type="disulfide bond" evidence="7">
    <location>
        <begin position="298"/>
        <end position="304"/>
    </location>
</feature>
<feature type="disulfide bond" evidence="7">
    <location>
        <begin position="84"/>
        <end position="93"/>
    </location>
</feature>
<feature type="disulfide bond" evidence="7">
    <location>
        <begin position="486"/>
        <end position="502"/>
    </location>
</feature>
<keyword evidence="6" id="KW-0479">Metal-binding</keyword>
<feature type="domain" description="Albumin" evidence="9">
    <location>
        <begin position="404"/>
        <end position="602"/>
    </location>
</feature>
<feature type="domain" description="Albumin" evidence="9">
    <location>
        <begin position="220"/>
        <end position="403"/>
    </location>
</feature>
<dbReference type="PIRSF" id="PIRSF002520">
    <property type="entry name" value="Serum_albumin_subgroup"/>
    <property type="match status" value="1"/>
</dbReference>
<feature type="domain" description="Albumin" evidence="9">
    <location>
        <begin position="26"/>
        <end position="219"/>
    </location>
</feature>
<evidence type="ECO:0000313" key="10">
    <source>
        <dbReference type="EMBL" id="AAL56645.1"/>
    </source>
</evidence>
<dbReference type="PRINTS" id="PR00803">
    <property type="entry name" value="AFETOPROTEIN"/>
</dbReference>
<evidence type="ECO:0000256" key="8">
    <source>
        <dbReference type="SAM" id="SignalP"/>
    </source>
</evidence>
<evidence type="ECO:0000256" key="1">
    <source>
        <dbReference type="ARBA" id="ARBA00004613"/>
    </source>
</evidence>
<feature type="disulfide bond" evidence="7">
    <location>
        <begin position="583"/>
        <end position="592"/>
    </location>
</feature>
<feature type="disulfide bond" evidence="7">
    <location>
        <begin position="121"/>
        <end position="132"/>
    </location>
</feature>
<feature type="disulfide bond" evidence="7">
    <location>
        <begin position="341"/>
        <end position="386"/>
    </location>
</feature>
<dbReference type="PROSITE" id="PS51257">
    <property type="entry name" value="PROKAR_LIPOPROTEIN"/>
    <property type="match status" value="1"/>
</dbReference>
<feature type="disulfide bond" evidence="7">
    <location>
        <begin position="501"/>
        <end position="512"/>
    </location>
</feature>
<feature type="disulfide bond" evidence="7">
    <location>
        <begin position="156"/>
        <end position="201"/>
    </location>
</feature>
<dbReference type="InterPro" id="IPR020857">
    <property type="entry name" value="Serum_albumin_CS"/>
</dbReference>
<dbReference type="Pfam" id="PF00273">
    <property type="entry name" value="Serum_albumin"/>
    <property type="match status" value="3"/>
</dbReference>
<reference evidence="10" key="1">
    <citation type="submission" date="1999-12" db="EMBL/GenBank/DDBJ databases">
        <title>Serum albumin of the mole salamanders Ambystoma maculatum and Ambystoma texanum.</title>
        <authorList>
            <person name="Haverfield E.V."/>
            <person name="Uzzell T."/>
            <person name="Spolsky C.M."/>
            <person name="Bazartseren B."/>
        </authorList>
    </citation>
    <scope>NUCLEOTIDE SEQUENCE</scope>
</reference>
<evidence type="ECO:0000256" key="5">
    <source>
        <dbReference type="ARBA" id="ARBA00023157"/>
    </source>
</evidence>
<keyword evidence="2" id="KW-0964">Secreted</keyword>
<organism evidence="10">
    <name type="scientific">Ambystoma texanum</name>
    <name type="common">Smallmouth salamander</name>
    <name type="synonym">Salamandra texana</name>
    <dbReference type="NCBI Taxonomy" id="8304"/>
    <lineage>
        <taxon>Eukaryota</taxon>
        <taxon>Metazoa</taxon>
        <taxon>Chordata</taxon>
        <taxon>Craniata</taxon>
        <taxon>Vertebrata</taxon>
        <taxon>Euteleostomi</taxon>
        <taxon>Amphibia</taxon>
        <taxon>Batrachia</taxon>
        <taxon>Caudata</taxon>
        <taxon>Salamandroidea</taxon>
        <taxon>Ambystomatidae</taxon>
        <taxon>Ambystoma</taxon>
    </lineage>
</organism>
<dbReference type="PANTHER" id="PTHR11385">
    <property type="entry name" value="SERUM ALBUMIN-RELATED"/>
    <property type="match status" value="1"/>
</dbReference>
<feature type="disulfide bond" evidence="7">
    <location>
        <begin position="278"/>
        <end position="286"/>
    </location>
</feature>
<evidence type="ECO:0000259" key="9">
    <source>
        <dbReference type="PROSITE" id="PS51438"/>
    </source>
</evidence>
<dbReference type="SMART" id="SM00103">
    <property type="entry name" value="ALBUMIN"/>
    <property type="match status" value="3"/>
</dbReference>
<dbReference type="FunFam" id="1.10.246.10:FF:000002">
    <property type="entry name" value="Serum albumin"/>
    <property type="match status" value="1"/>
</dbReference>
<dbReference type="InterPro" id="IPR000264">
    <property type="entry name" value="ALB/AFP/VDB"/>
</dbReference>
<feature type="disulfide bond" evidence="7">
    <location>
        <begin position="462"/>
        <end position="473"/>
    </location>
</feature>
<dbReference type="Gene3D" id="1.10.246.10">
    <property type="match status" value="6"/>
</dbReference>
<dbReference type="AlphaFoldDB" id="Q8UW06"/>
<dbReference type="InterPro" id="IPR014760">
    <property type="entry name" value="Serum_albumin_N"/>
</dbReference>
<proteinExistence type="evidence at transcript level"/>
<evidence type="ECO:0000256" key="4">
    <source>
        <dbReference type="ARBA" id="ARBA00022737"/>
    </source>
</evidence>
<feature type="disulfide bond" evidence="7">
    <location>
        <begin position="303"/>
        <end position="314"/>
    </location>
</feature>